<gene>
    <name evidence="3" type="ORF">IEG06_13545</name>
</gene>
<keyword evidence="1" id="KW-0175">Coiled coil</keyword>
<keyword evidence="2" id="KW-0732">Signal</keyword>
<proteinExistence type="predicted"/>
<sequence>MKSSNKIQLVLILLFSLVTSLQAQDKLNNYKYVVVANQFDFQSEPDQYRLNGLTKYLLEKQNFTVYSNTDVLPDDAINNGCLVLYATLKNSSSLFKTKINVQFENCKKEIVFTSDIGESRDKKYIVAYNEATRNAFNTFSSFTHTYKPAAADKQTTEVTALKQEIETLKAEQSNKENIKAEATIKDEVVKVTDTPVKAATKIETKTETIKPADNALHAKLISGSVFSYNLLDANGKVVYTILFSGKEDYYIVKGQDALIYKMNNQWVLAHYVDNDLQIKAMTINF</sequence>
<evidence type="ECO:0000313" key="4">
    <source>
        <dbReference type="Proteomes" id="UP000627521"/>
    </source>
</evidence>
<reference evidence="3 4" key="1">
    <citation type="submission" date="2020-09" db="EMBL/GenBank/DDBJ databases">
        <title>Bacillus nautilus sp. nov., Chryseoglobus crepusculi sp. nov, and Psychrobacter noctis sp. nov., isolated from deep-sea sponges from the equatorial Atlantic.</title>
        <authorList>
            <person name="Stennett H.L."/>
            <person name="Williams S.E."/>
        </authorList>
    </citation>
    <scope>NUCLEOTIDE SEQUENCE [LARGE SCALE GENOMIC DNA]</scope>
    <source>
        <strain evidence="3 4">28M-24</strain>
    </source>
</reference>
<protein>
    <recommendedName>
        <fullName evidence="5">DUF4468 domain-containing protein</fullName>
    </recommendedName>
</protein>
<feature type="signal peptide" evidence="2">
    <location>
        <begin position="1"/>
        <end position="23"/>
    </location>
</feature>
<keyword evidence="4" id="KW-1185">Reference proteome</keyword>
<comment type="caution">
    <text evidence="3">The sequence shown here is derived from an EMBL/GenBank/DDBJ whole genome shotgun (WGS) entry which is preliminary data.</text>
</comment>
<feature type="coiled-coil region" evidence="1">
    <location>
        <begin position="151"/>
        <end position="181"/>
    </location>
</feature>
<dbReference type="EMBL" id="JACXXH010000008">
    <property type="protein sequence ID" value="MBD3864476.1"/>
    <property type="molecule type" value="Genomic_DNA"/>
</dbReference>
<evidence type="ECO:0000256" key="2">
    <source>
        <dbReference type="SAM" id="SignalP"/>
    </source>
</evidence>
<dbReference type="Proteomes" id="UP000627521">
    <property type="component" value="Unassembled WGS sequence"/>
</dbReference>
<name>A0ABR8LXN4_9FLAO</name>
<accession>A0ABR8LXN4</accession>
<dbReference type="RefSeq" id="WP_191100503.1">
    <property type="nucleotide sequence ID" value="NZ_JACXXF010000008.1"/>
</dbReference>
<feature type="chain" id="PRO_5046226142" description="DUF4468 domain-containing protein" evidence="2">
    <location>
        <begin position="24"/>
        <end position="285"/>
    </location>
</feature>
<evidence type="ECO:0008006" key="5">
    <source>
        <dbReference type="Google" id="ProtNLM"/>
    </source>
</evidence>
<evidence type="ECO:0000256" key="1">
    <source>
        <dbReference type="SAM" id="Coils"/>
    </source>
</evidence>
<organism evidence="3 4">
    <name type="scientific">Olleya marilimosa</name>
    <dbReference type="NCBI Taxonomy" id="272164"/>
    <lineage>
        <taxon>Bacteria</taxon>
        <taxon>Pseudomonadati</taxon>
        <taxon>Bacteroidota</taxon>
        <taxon>Flavobacteriia</taxon>
        <taxon>Flavobacteriales</taxon>
        <taxon>Flavobacteriaceae</taxon>
    </lineage>
</organism>
<evidence type="ECO:0000313" key="3">
    <source>
        <dbReference type="EMBL" id="MBD3864476.1"/>
    </source>
</evidence>